<evidence type="ECO:0000313" key="7">
    <source>
        <dbReference type="EMBL" id="MFB9377104.1"/>
    </source>
</evidence>
<proteinExistence type="inferred from homology"/>
<dbReference type="Pfam" id="PF01979">
    <property type="entry name" value="Amidohydro_1"/>
    <property type="match status" value="1"/>
</dbReference>
<keyword evidence="2" id="KW-0479">Metal-binding</keyword>
<gene>
    <name evidence="7" type="ORF">ACFFVI_08985</name>
</gene>
<dbReference type="InterPro" id="IPR003764">
    <property type="entry name" value="GlcNAc_6-P_deAcase"/>
</dbReference>
<dbReference type="EMBL" id="JBHMDM010000004">
    <property type="protein sequence ID" value="MFB9377104.1"/>
    <property type="molecule type" value="Genomic_DNA"/>
</dbReference>
<evidence type="ECO:0000256" key="1">
    <source>
        <dbReference type="ARBA" id="ARBA00010716"/>
    </source>
</evidence>
<dbReference type="PIRSF" id="PIRSF038994">
    <property type="entry name" value="NagA"/>
    <property type="match status" value="1"/>
</dbReference>
<dbReference type="SUPFAM" id="SSF51556">
    <property type="entry name" value="Metallo-dependent hydrolases"/>
    <property type="match status" value="1"/>
</dbReference>
<dbReference type="SUPFAM" id="SSF51338">
    <property type="entry name" value="Composite domain of metallo-dependent hydrolases"/>
    <property type="match status" value="1"/>
</dbReference>
<evidence type="ECO:0000256" key="4">
    <source>
        <dbReference type="ARBA" id="ARBA00023277"/>
    </source>
</evidence>
<evidence type="ECO:0000256" key="2">
    <source>
        <dbReference type="ARBA" id="ARBA00022723"/>
    </source>
</evidence>
<dbReference type="InterPro" id="IPR032466">
    <property type="entry name" value="Metal_Hydrolase"/>
</dbReference>
<evidence type="ECO:0000313" key="8">
    <source>
        <dbReference type="Proteomes" id="UP001589748"/>
    </source>
</evidence>
<organism evidence="7 8">
    <name type="scientific">Kineococcus gynurae</name>
    <dbReference type="NCBI Taxonomy" id="452979"/>
    <lineage>
        <taxon>Bacteria</taxon>
        <taxon>Bacillati</taxon>
        <taxon>Actinomycetota</taxon>
        <taxon>Actinomycetes</taxon>
        <taxon>Kineosporiales</taxon>
        <taxon>Kineosporiaceae</taxon>
        <taxon>Kineococcus</taxon>
    </lineage>
</organism>
<dbReference type="EC" id="3.5.1.25" evidence="7"/>
<dbReference type="InterPro" id="IPR006680">
    <property type="entry name" value="Amidohydro-rel"/>
</dbReference>
<dbReference type="RefSeq" id="WP_380135132.1">
    <property type="nucleotide sequence ID" value="NZ_JBHLUI010000003.1"/>
</dbReference>
<dbReference type="InterPro" id="IPR011059">
    <property type="entry name" value="Metal-dep_hydrolase_composite"/>
</dbReference>
<keyword evidence="8" id="KW-1185">Reference proteome</keyword>
<reference evidence="7 8" key="1">
    <citation type="submission" date="2024-09" db="EMBL/GenBank/DDBJ databases">
        <authorList>
            <person name="Sun Q."/>
            <person name="Mori K."/>
        </authorList>
    </citation>
    <scope>NUCLEOTIDE SEQUENCE [LARGE SCALE GENOMIC DNA]</scope>
    <source>
        <strain evidence="7 8">TISTR 1856</strain>
    </source>
</reference>
<evidence type="ECO:0000259" key="6">
    <source>
        <dbReference type="Pfam" id="PF01979"/>
    </source>
</evidence>
<evidence type="ECO:0000256" key="5">
    <source>
        <dbReference type="PIRNR" id="PIRNR038994"/>
    </source>
</evidence>
<dbReference type="PANTHER" id="PTHR11113">
    <property type="entry name" value="N-ACETYLGLUCOSAMINE-6-PHOSPHATE DEACETYLASE"/>
    <property type="match status" value="1"/>
</dbReference>
<keyword evidence="4 5" id="KW-0119">Carbohydrate metabolism</keyword>
<feature type="domain" description="Amidohydrolase-related" evidence="6">
    <location>
        <begin position="48"/>
        <end position="362"/>
    </location>
</feature>
<dbReference type="PANTHER" id="PTHR11113:SF14">
    <property type="entry name" value="N-ACETYLGLUCOSAMINE-6-PHOSPHATE DEACETYLASE"/>
    <property type="match status" value="1"/>
</dbReference>
<dbReference type="Gene3D" id="2.30.40.10">
    <property type="entry name" value="Urease, subunit C, domain 1"/>
    <property type="match status" value="1"/>
</dbReference>
<keyword evidence="3 5" id="KW-0378">Hydrolase</keyword>
<name>A0ABV5LSN0_9ACTN</name>
<accession>A0ABV5LSN0</accession>
<dbReference type="Proteomes" id="UP001589748">
    <property type="component" value="Unassembled WGS sequence"/>
</dbReference>
<sequence>MAPVVLTGRIVTGRRVLPEGWVELTDGVVTALGEGRLPTGSDVRRADLVVPGFVDLHCHGGAGEQFGAAGSVGTDAARTVAALHRRHGTTTLVASLVSRPVAELQAAVEALRPLVADGTLAGVHLEGPWLSERFRGAHDPQQLQPPAPADVTRLTATGLVRMVTLAPELEGGLDAVRALTESGVVVAIGHTAADAGLVRAAVDAGARVATHLFNGMPSLHHREPGPVLALLDDDRVTVELIADGVHLDARVVAFAARHAGVGRTALVTDAMAAAGAADGRYPLGGLEVDVVDGVARLVEGGAVAGSTLTLDRALRFAVQEAGLGLDDALAAVTTTPAAVLGRPDVGHLEVGARGGAVLLDADLRVLAVEGGPGPG</sequence>
<comment type="similarity">
    <text evidence="1 5">Belongs to the metallo-dependent hydrolases superfamily. NagA family.</text>
</comment>
<evidence type="ECO:0000256" key="3">
    <source>
        <dbReference type="ARBA" id="ARBA00022801"/>
    </source>
</evidence>
<dbReference type="Gene3D" id="3.20.20.140">
    <property type="entry name" value="Metal-dependent hydrolases"/>
    <property type="match status" value="1"/>
</dbReference>
<protein>
    <submittedName>
        <fullName evidence="7">N-acetylglucosamine-6-phosphate deacetylase</fullName>
        <ecNumber evidence="7">3.5.1.25</ecNumber>
    </submittedName>
</protein>
<dbReference type="GO" id="GO:0008448">
    <property type="term" value="F:N-acetylglucosamine-6-phosphate deacetylase activity"/>
    <property type="evidence" value="ECO:0007669"/>
    <property type="project" value="UniProtKB-EC"/>
</dbReference>
<comment type="caution">
    <text evidence="7">The sequence shown here is derived from an EMBL/GenBank/DDBJ whole genome shotgun (WGS) entry which is preliminary data.</text>
</comment>